<dbReference type="EMBL" id="QRZC01000040">
    <property type="protein sequence ID" value="RGV36504.1"/>
    <property type="molecule type" value="Genomic_DNA"/>
</dbReference>
<accession>A0A412X674</accession>
<dbReference type="RefSeq" id="WP_117947955.1">
    <property type="nucleotide sequence ID" value="NZ_QRZC01000040.1"/>
</dbReference>
<feature type="domain" description="Phage MuF C-terminal" evidence="2">
    <location>
        <begin position="571"/>
        <end position="666"/>
    </location>
</feature>
<evidence type="ECO:0000259" key="2">
    <source>
        <dbReference type="Pfam" id="PF18819"/>
    </source>
</evidence>
<sequence>MDAARKQELDNIFNNALKASTNYSIQNAYYGTDSGVDPLSTLGFIDKQTGYDVESKITTALLNGAKSGIKGLLANAGAMVEENIAIHKRQDPNYIPYGGYAPKIAEQFNSLANSEILQRTDVRSSSKLGQFGLDFLEGAGQFVPQIAVTGLTGGIGGGIFMGMSIAGNQYSDLRAQGVDVETAAKASRYNAIIQAPLEQLALGKVLASLPAGSPLKKRLVRLLESAITEGGTEFIQEFPEQLTNIYAQNPNADAKQIATEWDKNWQENIKNAGYSGLIGALLGVGASGAKIAIDSIGENVDAEIHKEKLTQLENNIENVKKSGVNPEYAAGVINTNRPSDFISIDGQKLQQYMQEQGAEKITQALNITEDEVNAAATDGLDVEVPIGDFTAAACKYGDFYKTMQDHISFGDGDYSVNDRKLKKDLRKAYQISENAREELDIEVDKIVENSTNAKMNQEERGALREFLVSQAMIVNPENPAQYFRDHPVEIKRVVSTPKGRYMQTKSANEKLIEDERNFAGIVDEYTAGKINDTKTYNVMTTPLALGLAGGKILPVTIDGSKIKHIFDGHSDGMTPELLKQVPRAMADPMMVLDSYAGRKVVVLDLKDAQGSTIIIPLELDVERNRYQVNAVGSAYGKGGENGTDYDWFIEHNLKKGRVSYINKEKTAKWLQSPGSDSASRGNDLDSLLNNSIPDENALRKRREEMQGYYQAEGKTKGAITWDEEGKAIISLFEGSDVTTVFHETGHYFVENLANDVNSGKATEQRQKDWETLLDYAGITNEQWLNMSIDERRPAHEKWAEGFETYVMEGKAPSLALRHVFAKMAKWMKRVYESIRRNENAAPLTDEVRQVFDRMLASEEEINTMSRVDGYFNKLPSVITDNLSESSKIRLENYIAKARDEAVDILTRESLRNFTKERRVAIEDFKDKLRPEIRTEVEKQPLYAAGRMLVDDLQKKQTAKGVADYYLGLIARTLDIESKPLSEVEELDVMKFDMIAEAQGFSGDELAKRLIAEPTLEQAIERALDNAVQVKFPDIYKERQLAEDAAREAIYNDDSGLLIGVEQQLIEDMAANINNKQRSTEQALALARARKQQAKLAAKAEISKMSMSNALKTGRFVMAERRAAAQAAKAIKAKSFEEAADYKRQQAFNHALVLESLKMKQEKSRAEKFLKRQFKAKKETWEDEKHFTQAAAIMERMGLKRKDYDPALRKQSLIEYAEEMQEQYDNVAIADWLMDEGTSLDNPAAMTFEQHQDVINALKNIKAIVKQEKYVTWYGKELNYKEFKDEAIRNLLKLKTKWQSGINSKEKAKPSQRFFRNLTNTDNFFERMDGWKYGFFSKHFGESGQIAANKKAAYTMEFEERIADATKKWLPDKKAAEAADKEIYYEPFKASLTKHNIIKMLLYLGSESSSYKLCSVGPNSTYATFFRGSELWVEGDLEQTRSNLLEALGNVLTEADIRYAEEISAACSAHWNELSDMVKRTTGFSPERVDAMPAELTLRNGAKVVFRGGYIPLVRYTDGGSHPATSDAVPATSDKRAVNSIRTLHTNTGGTKARDRSVYPLDLRKGAEYSAVMDNIHDLCYRELATSYRKMLNDPEMYSLLKEKLGIANFEAFTEYLKKTAQPYDGGYASISERDAGTCLSWIRQKAVNVAIMLNFKTAVQNLGNPLLYGNVVEGFGYKDVMAAYGNLFLNMQKGQGWKASKELVYSKSSYMKERSVLPDISLRDMKDESRKLNPVEQVTVEFGTKALVFTDNLSAIPVWIQAYQKKINVGVSEQEAVLFADTVIRRTLGSSRITDVAPIQRGSALMKLFTTFQGFFNTQFNQWQREAGIFGREWSAGRKVEASKRIVAFAAAKYFMFCLLNLAFALEPPFEEDDDEWTKYGKELLQYPMSLLGPVGQVANTLVSNMVGMRTYGYRMTAVQGSIEQAERTVKKISSVQKGNAEPEELIEPLANLGGLIAGVPAQFNKLFFNAYDIVVNDMEPQWGDIYRRRPKKER</sequence>
<dbReference type="Pfam" id="PF18819">
    <property type="entry name" value="MuF_C"/>
    <property type="match status" value="1"/>
</dbReference>
<dbReference type="Proteomes" id="UP000285343">
    <property type="component" value="Unassembled WGS sequence"/>
</dbReference>
<name>A0A412X674_BACUN</name>
<evidence type="ECO:0000313" key="3">
    <source>
        <dbReference type="EMBL" id="RGV36504.1"/>
    </source>
</evidence>
<dbReference type="InterPro" id="IPR041131">
    <property type="entry name" value="MuF_C"/>
</dbReference>
<gene>
    <name evidence="3" type="ORF">DWW14_20960</name>
</gene>
<organism evidence="3 4">
    <name type="scientific">Bacteroides uniformis</name>
    <dbReference type="NCBI Taxonomy" id="820"/>
    <lineage>
        <taxon>Bacteria</taxon>
        <taxon>Pseudomonadati</taxon>
        <taxon>Bacteroidota</taxon>
        <taxon>Bacteroidia</taxon>
        <taxon>Bacteroidales</taxon>
        <taxon>Bacteroidaceae</taxon>
        <taxon>Bacteroides</taxon>
    </lineage>
</organism>
<feature type="region of interest" description="Disordered" evidence="1">
    <location>
        <begin position="671"/>
        <end position="690"/>
    </location>
</feature>
<reference evidence="3 4" key="1">
    <citation type="submission" date="2018-08" db="EMBL/GenBank/DDBJ databases">
        <title>A genome reference for cultivated species of the human gut microbiota.</title>
        <authorList>
            <person name="Zou Y."/>
            <person name="Xue W."/>
            <person name="Luo G."/>
        </authorList>
    </citation>
    <scope>NUCLEOTIDE SEQUENCE [LARGE SCALE GENOMIC DNA]</scope>
    <source>
        <strain evidence="3 4">AF14-42</strain>
    </source>
</reference>
<evidence type="ECO:0000313" key="4">
    <source>
        <dbReference type="Proteomes" id="UP000285343"/>
    </source>
</evidence>
<protein>
    <recommendedName>
        <fullName evidence="2">Phage MuF C-terminal domain-containing protein</fullName>
    </recommendedName>
</protein>
<evidence type="ECO:0000256" key="1">
    <source>
        <dbReference type="SAM" id="MobiDB-lite"/>
    </source>
</evidence>
<comment type="caution">
    <text evidence="3">The sequence shown here is derived from an EMBL/GenBank/DDBJ whole genome shotgun (WGS) entry which is preliminary data.</text>
</comment>
<proteinExistence type="predicted"/>